<evidence type="ECO:0000313" key="2">
    <source>
        <dbReference type="Proteomes" id="UP000594638"/>
    </source>
</evidence>
<protein>
    <submittedName>
        <fullName evidence="1">Uncharacterized protein</fullName>
    </submittedName>
</protein>
<organism evidence="1 2">
    <name type="scientific">Olea europaea subsp. europaea</name>
    <dbReference type="NCBI Taxonomy" id="158383"/>
    <lineage>
        <taxon>Eukaryota</taxon>
        <taxon>Viridiplantae</taxon>
        <taxon>Streptophyta</taxon>
        <taxon>Embryophyta</taxon>
        <taxon>Tracheophyta</taxon>
        <taxon>Spermatophyta</taxon>
        <taxon>Magnoliopsida</taxon>
        <taxon>eudicotyledons</taxon>
        <taxon>Gunneridae</taxon>
        <taxon>Pentapetalae</taxon>
        <taxon>asterids</taxon>
        <taxon>lamiids</taxon>
        <taxon>Lamiales</taxon>
        <taxon>Oleaceae</taxon>
        <taxon>Oleeae</taxon>
        <taxon>Olea</taxon>
    </lineage>
</organism>
<comment type="caution">
    <text evidence="1">The sequence shown here is derived from an EMBL/GenBank/DDBJ whole genome shotgun (WGS) entry which is preliminary data.</text>
</comment>
<proteinExistence type="predicted"/>
<dbReference type="Proteomes" id="UP000594638">
    <property type="component" value="Unassembled WGS sequence"/>
</dbReference>
<dbReference type="AlphaFoldDB" id="A0A8S0UIT2"/>
<dbReference type="EMBL" id="CACTIH010007939">
    <property type="protein sequence ID" value="CAA3018806.1"/>
    <property type="molecule type" value="Genomic_DNA"/>
</dbReference>
<accession>A0A8S0UIT2</accession>
<sequence>MDGLRGGLNLLFGCNRAEVENYNFELQEEDVRYNYKTKEEQDSGSNSNPKKNLSYFFHLALETPLAWSIPIVPRIILKTNTGDGNGDGNGSNGGRQELTPTKVAAPRTLAPIPNFLLQIGLRFTC</sequence>
<dbReference type="Gramene" id="OE9A016495T1">
    <property type="protein sequence ID" value="OE9A016495C1"/>
    <property type="gene ID" value="OE9A016495"/>
</dbReference>
<gene>
    <name evidence="1" type="ORF">OLEA9_A016495</name>
</gene>
<evidence type="ECO:0000313" key="1">
    <source>
        <dbReference type="EMBL" id="CAA3018806.1"/>
    </source>
</evidence>
<name>A0A8S0UIT2_OLEEU</name>
<keyword evidence="2" id="KW-1185">Reference proteome</keyword>
<reference evidence="1 2" key="1">
    <citation type="submission" date="2019-12" db="EMBL/GenBank/DDBJ databases">
        <authorList>
            <person name="Alioto T."/>
            <person name="Alioto T."/>
            <person name="Gomez Garrido J."/>
        </authorList>
    </citation>
    <scope>NUCLEOTIDE SEQUENCE [LARGE SCALE GENOMIC DNA]</scope>
</reference>